<accession>A0AA88NVL3</accession>
<evidence type="ECO:0000313" key="2">
    <source>
        <dbReference type="EMBL" id="KAK2866990.1"/>
    </source>
</evidence>
<reference evidence="2" key="1">
    <citation type="submission" date="2023-08" db="EMBL/GenBank/DDBJ databases">
        <title>Chromosome-level Genome Assembly of mud carp (Cirrhinus molitorella).</title>
        <authorList>
            <person name="Liu H."/>
        </authorList>
    </citation>
    <scope>NUCLEOTIDE SEQUENCE</scope>
    <source>
        <strain evidence="2">Prfri</strain>
        <tissue evidence="2">Muscle</tissue>
    </source>
</reference>
<feature type="compositionally biased region" description="Basic and acidic residues" evidence="1">
    <location>
        <begin position="79"/>
        <end position="101"/>
    </location>
</feature>
<protein>
    <submittedName>
        <fullName evidence="2">Uncharacterized protein</fullName>
    </submittedName>
</protein>
<dbReference type="AlphaFoldDB" id="A0AA88NVL3"/>
<dbReference type="EMBL" id="JAUYZG010000025">
    <property type="protein sequence ID" value="KAK2866990.1"/>
    <property type="molecule type" value="Genomic_DNA"/>
</dbReference>
<dbReference type="Proteomes" id="UP001187343">
    <property type="component" value="Unassembled WGS sequence"/>
</dbReference>
<sequence>METPRLHHTLACGGFHRCCAQRAPASSVSHVSGKPHLKTDRVAAPIVANGEIWAVLDQITSLVVYFDAASLEAQCPGVKDGESAWESKAREQRGERGDSGGEHPLFSTLSSIYLANEREGRTCWRTC</sequence>
<keyword evidence="3" id="KW-1185">Reference proteome</keyword>
<name>A0AA88NVL3_9TELE</name>
<comment type="caution">
    <text evidence="2">The sequence shown here is derived from an EMBL/GenBank/DDBJ whole genome shotgun (WGS) entry which is preliminary data.</text>
</comment>
<evidence type="ECO:0000313" key="3">
    <source>
        <dbReference type="Proteomes" id="UP001187343"/>
    </source>
</evidence>
<gene>
    <name evidence="2" type="ORF">Q8A67_025107</name>
</gene>
<proteinExistence type="predicted"/>
<feature type="region of interest" description="Disordered" evidence="1">
    <location>
        <begin position="78"/>
        <end position="103"/>
    </location>
</feature>
<organism evidence="2 3">
    <name type="scientific">Cirrhinus molitorella</name>
    <name type="common">mud carp</name>
    <dbReference type="NCBI Taxonomy" id="172907"/>
    <lineage>
        <taxon>Eukaryota</taxon>
        <taxon>Metazoa</taxon>
        <taxon>Chordata</taxon>
        <taxon>Craniata</taxon>
        <taxon>Vertebrata</taxon>
        <taxon>Euteleostomi</taxon>
        <taxon>Actinopterygii</taxon>
        <taxon>Neopterygii</taxon>
        <taxon>Teleostei</taxon>
        <taxon>Ostariophysi</taxon>
        <taxon>Cypriniformes</taxon>
        <taxon>Cyprinidae</taxon>
        <taxon>Labeoninae</taxon>
        <taxon>Labeonini</taxon>
        <taxon>Cirrhinus</taxon>
    </lineage>
</organism>
<evidence type="ECO:0000256" key="1">
    <source>
        <dbReference type="SAM" id="MobiDB-lite"/>
    </source>
</evidence>